<evidence type="ECO:0000313" key="7">
    <source>
        <dbReference type="Proteomes" id="UP000534783"/>
    </source>
</evidence>
<dbReference type="InterPro" id="IPR001482">
    <property type="entry name" value="T2SS/T4SS_dom"/>
</dbReference>
<comment type="caution">
    <text evidence="6">The sequence shown here is derived from an EMBL/GenBank/DDBJ whole genome shotgun (WGS) entry which is preliminary data.</text>
</comment>
<comment type="similarity">
    <text evidence="1">Belongs to the GSP E family.</text>
</comment>
<evidence type="ECO:0000259" key="5">
    <source>
        <dbReference type="Pfam" id="PF05157"/>
    </source>
</evidence>
<dbReference type="PANTHER" id="PTHR30258:SF1">
    <property type="entry name" value="PROTEIN TRANSPORT PROTEIN HOFB HOMOLOG"/>
    <property type="match status" value="1"/>
</dbReference>
<protein>
    <submittedName>
        <fullName evidence="6">Type II secretion system protein GspE</fullName>
    </submittedName>
</protein>
<evidence type="ECO:0000313" key="6">
    <source>
        <dbReference type="EMBL" id="NKE72083.1"/>
    </source>
</evidence>
<name>A0A7X6IBX7_9BACT</name>
<dbReference type="Proteomes" id="UP000534783">
    <property type="component" value="Unassembled WGS sequence"/>
</dbReference>
<reference evidence="6 7" key="1">
    <citation type="journal article" date="2020" name="Nature">
        <title>Bacterial chemolithoautotrophy via manganese oxidation.</title>
        <authorList>
            <person name="Yu H."/>
            <person name="Leadbetter J.R."/>
        </authorList>
    </citation>
    <scope>NUCLEOTIDE SEQUENCE [LARGE SCALE GENOMIC DNA]</scope>
    <source>
        <strain evidence="6 7">Mn-1</strain>
    </source>
</reference>
<feature type="domain" description="Bacterial type II secretion system protein E" evidence="4">
    <location>
        <begin position="224"/>
        <end position="607"/>
    </location>
</feature>
<keyword evidence="2" id="KW-0547">Nucleotide-binding</keyword>
<gene>
    <name evidence="6" type="ORF">MNODULE_15140</name>
</gene>
<proteinExistence type="inferred from homology"/>
<dbReference type="Gene3D" id="3.40.50.300">
    <property type="entry name" value="P-loop containing nucleotide triphosphate hydrolases"/>
    <property type="match status" value="1"/>
</dbReference>
<evidence type="ECO:0000256" key="3">
    <source>
        <dbReference type="ARBA" id="ARBA00022840"/>
    </source>
</evidence>
<dbReference type="AlphaFoldDB" id="A0A7X6IBX7"/>
<dbReference type="FunFam" id="3.30.300.160:FF:000002">
    <property type="entry name" value="Type II secretion system protein E"/>
    <property type="match status" value="1"/>
</dbReference>
<keyword evidence="7" id="KW-1185">Reference proteome</keyword>
<keyword evidence="3" id="KW-0067">ATP-binding</keyword>
<evidence type="ECO:0000259" key="4">
    <source>
        <dbReference type="Pfam" id="PF00437"/>
    </source>
</evidence>
<dbReference type="GO" id="GO:0005886">
    <property type="term" value="C:plasma membrane"/>
    <property type="evidence" value="ECO:0007669"/>
    <property type="project" value="TreeGrafter"/>
</dbReference>
<dbReference type="EMBL" id="VTOW01000003">
    <property type="protein sequence ID" value="NKE72083.1"/>
    <property type="molecule type" value="Genomic_DNA"/>
</dbReference>
<dbReference type="FunFam" id="3.30.450.90:FF:000001">
    <property type="entry name" value="Type II secretion system ATPase GspE"/>
    <property type="match status" value="1"/>
</dbReference>
<evidence type="ECO:0000256" key="2">
    <source>
        <dbReference type="ARBA" id="ARBA00022741"/>
    </source>
</evidence>
<dbReference type="RefSeq" id="WP_168061427.1">
    <property type="nucleotide sequence ID" value="NZ_VTOW01000003.1"/>
</dbReference>
<dbReference type="FunFam" id="3.40.50.300:FF:000398">
    <property type="entry name" value="Type IV pilus assembly ATPase PilB"/>
    <property type="match status" value="1"/>
</dbReference>
<dbReference type="CDD" id="cd01129">
    <property type="entry name" value="PulE-GspE-like"/>
    <property type="match status" value="1"/>
</dbReference>
<dbReference type="Gene3D" id="3.30.300.160">
    <property type="entry name" value="Type II secretion system, protein E, N-terminal domain"/>
    <property type="match status" value="1"/>
</dbReference>
<accession>A0A7X6IBX7</accession>
<dbReference type="InterPro" id="IPR007831">
    <property type="entry name" value="T2SS_GspE_N"/>
</dbReference>
<dbReference type="SUPFAM" id="SSF52540">
    <property type="entry name" value="P-loop containing nucleoside triphosphate hydrolases"/>
    <property type="match status" value="1"/>
</dbReference>
<dbReference type="SUPFAM" id="SSF160246">
    <property type="entry name" value="EspE N-terminal domain-like"/>
    <property type="match status" value="1"/>
</dbReference>
<sequence>MNRHYIQAIGIDQEKYPPSPHPVKLRIIPSSDKINVMKEPSFTKKRIGDLLCSSGLITEADLQMAIEEQKRTGKRMGVTLIELKLVTEFDIANTLANQLGIQYISLESTPIEPEAIAIVPENLARKYHCVPINVDKRQLSVAMVDPLDYECIKDIGFNTNLEVKPLISTRKEIIKAIEQHYHLEDSVENIVEETTDAFKDSYLEIVPVISQSEVAPSEDLRDKSQMAPIIRLFNLILLKAMKARASDIHIDSQRNKVSVRFRVDGILKEEMSLPKWVQGAVVSRIKILASLDISERRLPQDGAIRVRLDNRDIDLRIATLPTQYGEKVVIRILDQSAIPVNMETLGLSEKDYQQLLQFSQKRQGILLVSGPTGSGKTSTLYSFINQIRSEEINIMTVEDPIEYNIEGLNQIQVKPDIGLTFANCLRSILRQDPNVIMVGEIRDLETAEIAFRAAMTGHFVISTIHTNDAIATIVRLLDMGIPRYIIANTLVGIVAQRLVRKICLKCKETAPVSEEGIRKLSKRASPLSPSDSYRGKGCAQCNFTGFRGRTGIFEVLPFSTKIREMIASGGAEEEIRWAIEGQGVTTMGEDGLTKVKQGVTTLEEVLRVIEVEEEIRILCPGCQKAIHLDFVICPHCRHEIQSNCSCCKRHLKADWLVCPYCKKER</sequence>
<dbReference type="Pfam" id="PF00437">
    <property type="entry name" value="T2SSE"/>
    <property type="match status" value="1"/>
</dbReference>
<dbReference type="InterPro" id="IPR027417">
    <property type="entry name" value="P-loop_NTPase"/>
</dbReference>
<dbReference type="GO" id="GO:0005524">
    <property type="term" value="F:ATP binding"/>
    <property type="evidence" value="ECO:0007669"/>
    <property type="project" value="UniProtKB-KW"/>
</dbReference>
<dbReference type="Pfam" id="PF05157">
    <property type="entry name" value="MshEN"/>
    <property type="match status" value="1"/>
</dbReference>
<dbReference type="Gene3D" id="3.30.450.90">
    <property type="match status" value="1"/>
</dbReference>
<dbReference type="GO" id="GO:0016887">
    <property type="term" value="F:ATP hydrolysis activity"/>
    <property type="evidence" value="ECO:0007669"/>
    <property type="project" value="TreeGrafter"/>
</dbReference>
<dbReference type="PANTHER" id="PTHR30258">
    <property type="entry name" value="TYPE II SECRETION SYSTEM PROTEIN GSPE-RELATED"/>
    <property type="match status" value="1"/>
</dbReference>
<evidence type="ECO:0000256" key="1">
    <source>
        <dbReference type="ARBA" id="ARBA00006611"/>
    </source>
</evidence>
<organism evidence="6 7">
    <name type="scientific">Candidatus Manganitrophus noduliformans</name>
    <dbReference type="NCBI Taxonomy" id="2606439"/>
    <lineage>
        <taxon>Bacteria</taxon>
        <taxon>Pseudomonadati</taxon>
        <taxon>Nitrospirota</taxon>
        <taxon>Nitrospiria</taxon>
        <taxon>Candidatus Troglogloeales</taxon>
        <taxon>Candidatus Manganitrophaceae</taxon>
        <taxon>Candidatus Manganitrophus</taxon>
    </lineage>
</organism>
<feature type="domain" description="Type II secretion system protein GspE N-terminal" evidence="5">
    <location>
        <begin position="99"/>
        <end position="186"/>
    </location>
</feature>
<dbReference type="InterPro" id="IPR037257">
    <property type="entry name" value="T2SS_E_N_sf"/>
</dbReference>